<dbReference type="GO" id="GO:0061928">
    <property type="term" value="F:glutathione specific gamma-glutamylcyclotransferase activity"/>
    <property type="evidence" value="ECO:0007669"/>
    <property type="project" value="UniProtKB-EC"/>
</dbReference>
<dbReference type="PANTHER" id="PTHR12192">
    <property type="entry name" value="CATION TRANSPORT PROTEIN CHAC-RELATED"/>
    <property type="match status" value="1"/>
</dbReference>
<dbReference type="GO" id="GO:0006751">
    <property type="term" value="P:glutathione catabolic process"/>
    <property type="evidence" value="ECO:0007669"/>
    <property type="project" value="InterPro"/>
</dbReference>
<reference evidence="3 4" key="1">
    <citation type="submission" date="2018-08" db="EMBL/GenBank/DDBJ databases">
        <title>Wenzhouxiangella salilacus sp. nov., a novel bacterium isolated from a saline lake in Xinjiang Province, China.</title>
        <authorList>
            <person name="Han S."/>
        </authorList>
    </citation>
    <scope>NUCLEOTIDE SEQUENCE [LARGE SCALE GENOMIC DNA]</scope>
    <source>
        <strain evidence="3 4">XDB06</strain>
    </source>
</reference>
<dbReference type="AlphaFoldDB" id="A0A3E1K5Y4"/>
<dbReference type="GO" id="GO:0016740">
    <property type="term" value="F:transferase activity"/>
    <property type="evidence" value="ECO:0007669"/>
    <property type="project" value="UniProtKB-KW"/>
</dbReference>
<evidence type="ECO:0000313" key="3">
    <source>
        <dbReference type="EMBL" id="RFF29074.1"/>
    </source>
</evidence>
<dbReference type="SUPFAM" id="SSF110857">
    <property type="entry name" value="Gamma-glutamyl cyclotransferase-like"/>
    <property type="match status" value="1"/>
</dbReference>
<dbReference type="OrthoDB" id="9795692at2"/>
<dbReference type="PANTHER" id="PTHR12192:SF2">
    <property type="entry name" value="GLUTATHIONE-SPECIFIC GAMMA-GLUTAMYLCYCLOTRANSFERASE 2"/>
    <property type="match status" value="1"/>
</dbReference>
<dbReference type="Pfam" id="PF04752">
    <property type="entry name" value="ChaC"/>
    <property type="match status" value="1"/>
</dbReference>
<dbReference type="CDD" id="cd06661">
    <property type="entry name" value="GGCT_like"/>
    <property type="match status" value="1"/>
</dbReference>
<dbReference type="Gene3D" id="3.10.490.10">
    <property type="entry name" value="Gamma-glutamyl cyclotransferase-like"/>
    <property type="match status" value="1"/>
</dbReference>
<dbReference type="InterPro" id="IPR006840">
    <property type="entry name" value="ChaC"/>
</dbReference>
<keyword evidence="3" id="KW-0808">Transferase</keyword>
<name>A0A3E1K5Y4_9GAMM</name>
<dbReference type="EMBL" id="QUZK01000052">
    <property type="protein sequence ID" value="RFF29074.1"/>
    <property type="molecule type" value="Genomic_DNA"/>
</dbReference>
<dbReference type="InterPro" id="IPR036568">
    <property type="entry name" value="GGCT-like_sf"/>
</dbReference>
<gene>
    <name evidence="3" type="ORF">DZC52_14555</name>
</gene>
<dbReference type="InterPro" id="IPR013024">
    <property type="entry name" value="GGCT-like"/>
</dbReference>
<sequence length="198" mass="22416">MDLQQRRHRGQAPAHELPMSDWVFGYGSLIYKVDFPYLDREPAEIVGWTRRFWQGSHDHRGTPEAPGRVATLVPEPGRVCRGVAYRVEHSVFEHLDHREKNGYERHRVAIDLLERGESVSGTLYVAGRDNPAFLGPADAEAMAQHILDARGPSGDNLEYLLRLAGALRELGENDEHVFDLEQRAKARIRQRCSPGSGR</sequence>
<dbReference type="EC" id="4.3.2.7" evidence="1"/>
<evidence type="ECO:0000256" key="1">
    <source>
        <dbReference type="ARBA" id="ARBA00012344"/>
    </source>
</evidence>
<dbReference type="Proteomes" id="UP000260351">
    <property type="component" value="Unassembled WGS sequence"/>
</dbReference>
<proteinExistence type="predicted"/>
<organism evidence="3 4">
    <name type="scientific">Wenzhouxiangella sediminis</name>
    <dbReference type="NCBI Taxonomy" id="1792836"/>
    <lineage>
        <taxon>Bacteria</taxon>
        <taxon>Pseudomonadati</taxon>
        <taxon>Pseudomonadota</taxon>
        <taxon>Gammaproteobacteria</taxon>
        <taxon>Chromatiales</taxon>
        <taxon>Wenzhouxiangellaceae</taxon>
        <taxon>Wenzhouxiangella</taxon>
    </lineage>
</organism>
<accession>A0A3E1K5Y4</accession>
<keyword evidence="2" id="KW-0456">Lyase</keyword>
<evidence type="ECO:0000313" key="4">
    <source>
        <dbReference type="Proteomes" id="UP000260351"/>
    </source>
</evidence>
<dbReference type="GO" id="GO:0005737">
    <property type="term" value="C:cytoplasm"/>
    <property type="evidence" value="ECO:0007669"/>
    <property type="project" value="TreeGrafter"/>
</dbReference>
<protein>
    <recommendedName>
        <fullName evidence="1">glutathione-specific gamma-glutamylcyclotransferase</fullName>
        <ecNumber evidence="1">4.3.2.7</ecNumber>
    </recommendedName>
</protein>
<comment type="caution">
    <text evidence="3">The sequence shown here is derived from an EMBL/GenBank/DDBJ whole genome shotgun (WGS) entry which is preliminary data.</text>
</comment>
<evidence type="ECO:0000256" key="2">
    <source>
        <dbReference type="ARBA" id="ARBA00023239"/>
    </source>
</evidence>
<keyword evidence="4" id="KW-1185">Reference proteome</keyword>